<dbReference type="VEuPathDB" id="GiardiaDB:GMRT_14511"/>
<organism evidence="2 3">
    <name type="scientific">Giardia muris</name>
    <dbReference type="NCBI Taxonomy" id="5742"/>
    <lineage>
        <taxon>Eukaryota</taxon>
        <taxon>Metamonada</taxon>
        <taxon>Diplomonadida</taxon>
        <taxon>Hexamitidae</taxon>
        <taxon>Giardiinae</taxon>
        <taxon>Giardia</taxon>
    </lineage>
</organism>
<reference evidence="2 3" key="1">
    <citation type="submission" date="2019-05" db="EMBL/GenBank/DDBJ databases">
        <title>The compact genome of Giardia muris reveals important steps in the evolution of intestinal protozoan parasites.</title>
        <authorList>
            <person name="Xu F."/>
            <person name="Jimenez-Gonzalez A."/>
            <person name="Einarsson E."/>
            <person name="Astvaldsson A."/>
            <person name="Peirasmaki D."/>
            <person name="Eckmann L."/>
            <person name="Andersson J.O."/>
            <person name="Svard S.G."/>
            <person name="Jerlstrom-Hultqvist J."/>
        </authorList>
    </citation>
    <scope>NUCLEOTIDE SEQUENCE [LARGE SCALE GENOMIC DNA]</scope>
    <source>
        <strain evidence="2 3">Roberts-Thomson</strain>
    </source>
</reference>
<comment type="caution">
    <text evidence="2">The sequence shown here is derived from an EMBL/GenBank/DDBJ whole genome shotgun (WGS) entry which is preliminary data.</text>
</comment>
<sequence>MPQSVPAYLYALVQRVAGPVLDAYVDPTLRDAAEQRLRTNCGLSSPVAADVRMGHHTGSGRARSVPVKRETDLEERYARLRSQYQRLRALLSEVLAGERTAAAINRLSGEGILAP</sequence>
<protein>
    <submittedName>
        <fullName evidence="2">Uncharacterized protein</fullName>
    </submittedName>
</protein>
<evidence type="ECO:0000313" key="2">
    <source>
        <dbReference type="EMBL" id="TNJ29250.1"/>
    </source>
</evidence>
<feature type="region of interest" description="Disordered" evidence="1">
    <location>
        <begin position="48"/>
        <end position="68"/>
    </location>
</feature>
<gene>
    <name evidence="2" type="ORF">GMRT_14511</name>
</gene>
<evidence type="ECO:0000313" key="3">
    <source>
        <dbReference type="Proteomes" id="UP000315496"/>
    </source>
</evidence>
<name>A0A4Z1SU39_GIAMU</name>
<evidence type="ECO:0000256" key="1">
    <source>
        <dbReference type="SAM" id="MobiDB-lite"/>
    </source>
</evidence>
<proteinExistence type="predicted"/>
<keyword evidence="3" id="KW-1185">Reference proteome</keyword>
<dbReference type="EMBL" id="VDLU01000001">
    <property type="protein sequence ID" value="TNJ29250.1"/>
    <property type="molecule type" value="Genomic_DNA"/>
</dbReference>
<dbReference type="Proteomes" id="UP000315496">
    <property type="component" value="Chromosome 1"/>
</dbReference>
<accession>A0A4Z1SU39</accession>
<dbReference type="AlphaFoldDB" id="A0A4Z1SU39"/>